<evidence type="ECO:0000313" key="1">
    <source>
        <dbReference type="EMBL" id="OGI64107.1"/>
    </source>
</evidence>
<protein>
    <submittedName>
        <fullName evidence="1">Addiction module toxin RelE</fullName>
    </submittedName>
</protein>
<proteinExistence type="predicted"/>
<gene>
    <name evidence="1" type="ORF">A2W18_01260</name>
</gene>
<dbReference type="Proteomes" id="UP000179076">
    <property type="component" value="Unassembled WGS sequence"/>
</dbReference>
<name>A0A1F6V346_9PROT</name>
<evidence type="ECO:0000313" key="2">
    <source>
        <dbReference type="Proteomes" id="UP000179076"/>
    </source>
</evidence>
<comment type="caution">
    <text evidence="1">The sequence shown here is derived from an EMBL/GenBank/DDBJ whole genome shotgun (WGS) entry which is preliminary data.</text>
</comment>
<accession>A0A1F6V346</accession>
<reference evidence="1 2" key="1">
    <citation type="journal article" date="2016" name="Nat. Commun.">
        <title>Thousands of microbial genomes shed light on interconnected biogeochemical processes in an aquifer system.</title>
        <authorList>
            <person name="Anantharaman K."/>
            <person name="Brown C.T."/>
            <person name="Hug L.A."/>
            <person name="Sharon I."/>
            <person name="Castelle C.J."/>
            <person name="Probst A.J."/>
            <person name="Thomas B.C."/>
            <person name="Singh A."/>
            <person name="Wilkins M.J."/>
            <person name="Karaoz U."/>
            <person name="Brodie E.L."/>
            <person name="Williams K.H."/>
            <person name="Hubbard S.S."/>
            <person name="Banfield J.F."/>
        </authorList>
    </citation>
    <scope>NUCLEOTIDE SEQUENCE [LARGE SCALE GENOMIC DNA]</scope>
</reference>
<dbReference type="Pfam" id="PF05973">
    <property type="entry name" value="Gp49"/>
    <property type="match status" value="1"/>
</dbReference>
<dbReference type="InterPro" id="IPR009241">
    <property type="entry name" value="HigB-like"/>
</dbReference>
<dbReference type="AlphaFoldDB" id="A0A1F6V346"/>
<organism evidence="1 2">
    <name type="scientific">Candidatus Muproteobacteria bacterium RBG_16_60_9</name>
    <dbReference type="NCBI Taxonomy" id="1817755"/>
    <lineage>
        <taxon>Bacteria</taxon>
        <taxon>Pseudomonadati</taxon>
        <taxon>Pseudomonadota</taxon>
        <taxon>Candidatus Muproteobacteria</taxon>
    </lineage>
</organism>
<dbReference type="EMBL" id="MFSP01000141">
    <property type="protein sequence ID" value="OGI64107.1"/>
    <property type="molecule type" value="Genomic_DNA"/>
</dbReference>
<sequence>MTLKPVVWVGSSKEDLRELADSVQDVFGYALFLAQIGKRHPDAKPLTGFGGASVLEVVEDYRGDTYRAVYTVKFIEAVYVLHVFQKKSKRGIATPKPEMGLIKDRLKRAIEFHSNWKR</sequence>